<keyword evidence="5 12" id="KW-0812">Transmembrane</keyword>
<keyword evidence="10 12" id="KW-0739">Sodium transport</keyword>
<sequence length="542" mass="63501">MVQIRRPNKLLCKNARNYFKEYCNNSSIHGFKYFGENRSYFERIWWFVVFVITLCIALYSIMQVYQKWIKSPVIVTFSTMETPIYTIPFPSVTICPESKTAQYLYSHQKVVNDFFFNRNVSDEDLENLRYMGLICERDLAIEYPDNEFITDEIYSKLDSLSPSMPMFYCQFMGKDYPCDELFTKVFTEEGLCYTFNTADNSDIYRENVYFHSLSKVNHSKLEWSLEEGYSKDAGLKTYPRRALLSDITNSLIVNVLFTHLDLDKTCKKGNQGLKVALHTATRIPRMAHEYFRVPLDEVVIAGVTPNMIRTNSRLEYYDVSQRHCYFSYEKHLKYFKIYTPKNCRMECVANYTLYYCGCVPFYMPRENSTNICGLGSFDCAQFAEQSFQSRSLRNDLGETLESLDNKDWPHEGEFFAGDLPDCECLPLCSDLTYNVETSQSKWNWLESFPKRNSSAVLMKMLAARRSKLILYMKPSDFIFSERNELYGPLDFLANFGGLLGLFTGFSMLSVMEALYFFTLRMFCNVRIYGHWSGKDHYSFSKD</sequence>
<dbReference type="InterPro" id="IPR001873">
    <property type="entry name" value="ENaC"/>
</dbReference>
<evidence type="ECO:0000313" key="15">
    <source>
        <dbReference type="Proteomes" id="UP001153712"/>
    </source>
</evidence>
<keyword evidence="15" id="KW-1185">Reference proteome</keyword>
<evidence type="ECO:0000256" key="6">
    <source>
        <dbReference type="ARBA" id="ARBA00022989"/>
    </source>
</evidence>
<feature type="transmembrane region" description="Helical" evidence="13">
    <location>
        <begin position="491"/>
        <end position="517"/>
    </location>
</feature>
<dbReference type="OrthoDB" id="6021021at2759"/>
<dbReference type="Proteomes" id="UP001153712">
    <property type="component" value="Chromosome 6"/>
</dbReference>
<keyword evidence="3 12" id="KW-0813">Transport</keyword>
<dbReference type="PANTHER" id="PTHR11690">
    <property type="entry name" value="AMILORIDE-SENSITIVE SODIUM CHANNEL-RELATED"/>
    <property type="match status" value="1"/>
</dbReference>
<keyword evidence="11 12" id="KW-0407">Ion channel</keyword>
<comment type="similarity">
    <text evidence="2 12">Belongs to the amiloride-sensitive sodium channel (TC 1.A.6) family.</text>
</comment>
<evidence type="ECO:0000256" key="5">
    <source>
        <dbReference type="ARBA" id="ARBA00022692"/>
    </source>
</evidence>
<dbReference type="GO" id="GO:0005886">
    <property type="term" value="C:plasma membrane"/>
    <property type="evidence" value="ECO:0007669"/>
    <property type="project" value="TreeGrafter"/>
</dbReference>
<dbReference type="Gene3D" id="1.10.287.770">
    <property type="entry name" value="YojJ-like"/>
    <property type="match status" value="1"/>
</dbReference>
<evidence type="ECO:0000256" key="3">
    <source>
        <dbReference type="ARBA" id="ARBA00022448"/>
    </source>
</evidence>
<comment type="subcellular location">
    <subcellularLocation>
        <location evidence="1">Membrane</location>
        <topology evidence="1">Multi-pass membrane protein</topology>
    </subcellularLocation>
</comment>
<evidence type="ECO:0000256" key="11">
    <source>
        <dbReference type="ARBA" id="ARBA00023303"/>
    </source>
</evidence>
<evidence type="ECO:0000256" key="4">
    <source>
        <dbReference type="ARBA" id="ARBA00022461"/>
    </source>
</evidence>
<reference evidence="14" key="1">
    <citation type="submission" date="2022-01" db="EMBL/GenBank/DDBJ databases">
        <authorList>
            <person name="King R."/>
        </authorList>
    </citation>
    <scope>NUCLEOTIDE SEQUENCE</scope>
</reference>
<protein>
    <submittedName>
        <fullName evidence="14">Uncharacterized protein</fullName>
    </submittedName>
</protein>
<dbReference type="Gene3D" id="2.60.470.10">
    <property type="entry name" value="Acid-sensing ion channels like domains"/>
    <property type="match status" value="1"/>
</dbReference>
<proteinExistence type="inferred from homology"/>
<accession>A0A9N9XQH5</accession>
<evidence type="ECO:0000256" key="1">
    <source>
        <dbReference type="ARBA" id="ARBA00004141"/>
    </source>
</evidence>
<evidence type="ECO:0000256" key="13">
    <source>
        <dbReference type="SAM" id="Phobius"/>
    </source>
</evidence>
<evidence type="ECO:0000256" key="7">
    <source>
        <dbReference type="ARBA" id="ARBA00023053"/>
    </source>
</evidence>
<evidence type="ECO:0000313" key="14">
    <source>
        <dbReference type="EMBL" id="CAG9863466.1"/>
    </source>
</evidence>
<dbReference type="GO" id="GO:0015280">
    <property type="term" value="F:ligand-gated sodium channel activity"/>
    <property type="evidence" value="ECO:0007669"/>
    <property type="project" value="TreeGrafter"/>
</dbReference>
<dbReference type="PRINTS" id="PR01078">
    <property type="entry name" value="AMINACHANNEL"/>
</dbReference>
<dbReference type="AlphaFoldDB" id="A0A9N9XQH5"/>
<evidence type="ECO:0000256" key="2">
    <source>
        <dbReference type="ARBA" id="ARBA00007193"/>
    </source>
</evidence>
<evidence type="ECO:0000256" key="10">
    <source>
        <dbReference type="ARBA" id="ARBA00023201"/>
    </source>
</evidence>
<evidence type="ECO:0000256" key="9">
    <source>
        <dbReference type="ARBA" id="ARBA00023136"/>
    </source>
</evidence>
<name>A0A9N9XQH5_PHYSR</name>
<feature type="transmembrane region" description="Helical" evidence="13">
    <location>
        <begin position="44"/>
        <end position="62"/>
    </location>
</feature>
<dbReference type="Pfam" id="PF00858">
    <property type="entry name" value="ASC"/>
    <property type="match status" value="1"/>
</dbReference>
<keyword evidence="7" id="KW-0915">Sodium</keyword>
<dbReference type="PANTHER" id="PTHR11690:SF288">
    <property type="entry name" value="AMILORIDE-SENSITIVE NA+ CHANNEL-RELATED"/>
    <property type="match status" value="1"/>
</dbReference>
<gene>
    <name evidence="14" type="ORF">PHYEVI_LOCUS9754</name>
</gene>
<keyword evidence="8 12" id="KW-0406">Ion transport</keyword>
<evidence type="ECO:0000256" key="8">
    <source>
        <dbReference type="ARBA" id="ARBA00023065"/>
    </source>
</evidence>
<evidence type="ECO:0000256" key="12">
    <source>
        <dbReference type="RuleBase" id="RU000679"/>
    </source>
</evidence>
<keyword evidence="4 12" id="KW-0894">Sodium channel</keyword>
<keyword evidence="9 13" id="KW-0472">Membrane</keyword>
<organism evidence="14 15">
    <name type="scientific">Phyllotreta striolata</name>
    <name type="common">Striped flea beetle</name>
    <name type="synonym">Crioceris striolata</name>
    <dbReference type="NCBI Taxonomy" id="444603"/>
    <lineage>
        <taxon>Eukaryota</taxon>
        <taxon>Metazoa</taxon>
        <taxon>Ecdysozoa</taxon>
        <taxon>Arthropoda</taxon>
        <taxon>Hexapoda</taxon>
        <taxon>Insecta</taxon>
        <taxon>Pterygota</taxon>
        <taxon>Neoptera</taxon>
        <taxon>Endopterygota</taxon>
        <taxon>Coleoptera</taxon>
        <taxon>Polyphaga</taxon>
        <taxon>Cucujiformia</taxon>
        <taxon>Chrysomeloidea</taxon>
        <taxon>Chrysomelidae</taxon>
        <taxon>Galerucinae</taxon>
        <taxon>Alticini</taxon>
        <taxon>Phyllotreta</taxon>
    </lineage>
</organism>
<dbReference type="EMBL" id="OU900099">
    <property type="protein sequence ID" value="CAG9863466.1"/>
    <property type="molecule type" value="Genomic_DNA"/>
</dbReference>
<keyword evidence="6 13" id="KW-1133">Transmembrane helix</keyword>